<comment type="caution">
    <text evidence="7">The sequence shown here is derived from an EMBL/GenBank/DDBJ whole genome shotgun (WGS) entry which is preliminary data.</text>
</comment>
<gene>
    <name evidence="7" type="ORF">DW858_13995</name>
</gene>
<dbReference type="GO" id="GO:0030976">
    <property type="term" value="F:thiamine pyrophosphate binding"/>
    <property type="evidence" value="ECO:0007669"/>
    <property type="project" value="InterPro"/>
</dbReference>
<dbReference type="Gene3D" id="3.40.50.1220">
    <property type="entry name" value="TPP-binding domain"/>
    <property type="match status" value="1"/>
</dbReference>
<evidence type="ECO:0000256" key="2">
    <source>
        <dbReference type="ARBA" id="ARBA00022723"/>
    </source>
</evidence>
<keyword evidence="3" id="KW-0460">Magnesium</keyword>
<evidence type="ECO:0000313" key="8">
    <source>
        <dbReference type="Proteomes" id="UP000285844"/>
    </source>
</evidence>
<reference evidence="7 8" key="1">
    <citation type="submission" date="2018-08" db="EMBL/GenBank/DDBJ databases">
        <title>A genome reference for cultivated species of the human gut microbiota.</title>
        <authorList>
            <person name="Zou Y."/>
            <person name="Xue W."/>
            <person name="Luo G."/>
        </authorList>
    </citation>
    <scope>NUCLEOTIDE SEQUENCE [LARGE SCALE GENOMIC DNA]</scope>
    <source>
        <strain evidence="7 8">AM37-3BH</strain>
    </source>
</reference>
<keyword evidence="5" id="KW-0464">Manganese</keyword>
<dbReference type="InterPro" id="IPR029061">
    <property type="entry name" value="THDP-binding"/>
</dbReference>
<evidence type="ECO:0000256" key="1">
    <source>
        <dbReference type="ARBA" id="ARBA00022679"/>
    </source>
</evidence>
<accession>A0A413YQF2</accession>
<dbReference type="InterPro" id="IPR004433">
    <property type="entry name" value="MenaQ_synth_MenD"/>
</dbReference>
<dbReference type="GO" id="GO:0046872">
    <property type="term" value="F:metal ion binding"/>
    <property type="evidence" value="ECO:0007669"/>
    <property type="project" value="UniProtKB-KW"/>
</dbReference>
<feature type="domain" description="Thiamine pyrophosphate enzyme N-terminal TPP-binding" evidence="6">
    <location>
        <begin position="8"/>
        <end position="115"/>
    </location>
</feature>
<evidence type="ECO:0000256" key="5">
    <source>
        <dbReference type="ARBA" id="ARBA00023211"/>
    </source>
</evidence>
<sequence>MYTILENARIVVDLLKKHKIRYIVISPGGSNIPVIQAVQQDDFFKCYSVVDERSAMYFAIGLYLKTGEIIATSCTTANATRNYVPGLTEAFYKRVPILALTMSKHPMYLSQEYMQCPIQTSLPIDCVKKSFSVPRIKDEYDRAMCVRITNEAILELTHHGNGPVQLNIEELDSETWVFDNSAVLPDVRMIKRYEKVINDFDFSKKKIMILIGENVPLSMDEYNSIEKFCESHNAFVYTNHLSNYHGKYSINANLLVGSTSDEIFTKDLRPDVLITFGGITGDYNIYRKLFSLSKYIEEHWRISKDGDVIDTYNQLTRVYQMGLNDFFDAWDDNLSIHDYFEKWQDYDNRLDRNILLPFSNTFAAQQLCNKIPKNSYMNYAILNSLRSWLVFNIDKSIKCFSNVASFGIDGCLSTFLGESVVTDELCFLIIGDLSFYYDMNAIGIRHIKDNVRILLVNNNGGVEFKLGDLQYKTDVSSYIAADNHFKNAEGWAGTQGFKYISARNKEEFSANVDSFISDSDRPIIFEIFTNPEDEKKAGFMLVDKNRNATTSEQMKQGIKNTIKNVIGNENSAKLKNMLRK</sequence>
<dbReference type="Proteomes" id="UP000285844">
    <property type="component" value="Unassembled WGS sequence"/>
</dbReference>
<evidence type="ECO:0000313" key="7">
    <source>
        <dbReference type="EMBL" id="RHC11313.1"/>
    </source>
</evidence>
<dbReference type="Pfam" id="PF02776">
    <property type="entry name" value="TPP_enzyme_N"/>
    <property type="match status" value="1"/>
</dbReference>
<dbReference type="GO" id="GO:0070204">
    <property type="term" value="F:2-succinyl-5-enolpyruvyl-6-hydroxy-3-cyclohexene-1-carboxylic-acid synthase activity"/>
    <property type="evidence" value="ECO:0007669"/>
    <property type="project" value="InterPro"/>
</dbReference>
<dbReference type="AlphaFoldDB" id="A0A413YQF2"/>
<proteinExistence type="predicted"/>
<keyword evidence="4" id="KW-0786">Thiamine pyrophosphate</keyword>
<evidence type="ECO:0000256" key="4">
    <source>
        <dbReference type="ARBA" id="ARBA00023052"/>
    </source>
</evidence>
<dbReference type="PANTHER" id="PTHR42916">
    <property type="entry name" value="2-SUCCINYL-5-ENOLPYRUVYL-6-HYDROXY-3-CYCLOHEXENE-1-CARBOXYLATE SYNTHASE"/>
    <property type="match status" value="1"/>
</dbReference>
<dbReference type="InterPro" id="IPR012001">
    <property type="entry name" value="Thiamin_PyroP_enz_TPP-bd_dom"/>
</dbReference>
<evidence type="ECO:0000259" key="6">
    <source>
        <dbReference type="Pfam" id="PF02776"/>
    </source>
</evidence>
<dbReference type="PANTHER" id="PTHR42916:SF1">
    <property type="entry name" value="PROTEIN PHYLLO, CHLOROPLASTIC"/>
    <property type="match status" value="1"/>
</dbReference>
<protein>
    <submittedName>
        <fullName evidence="7">2-succinyl-5-enolpyruvyl-6-hydroxy-3-cyclohexene-1-carboxylate synthase</fullName>
    </submittedName>
</protein>
<dbReference type="RefSeq" id="WP_118363092.1">
    <property type="nucleotide sequence ID" value="NZ_QSHM01000025.1"/>
</dbReference>
<keyword evidence="1" id="KW-0808">Transferase</keyword>
<dbReference type="Gene3D" id="3.40.50.970">
    <property type="match status" value="2"/>
</dbReference>
<dbReference type="GO" id="GO:0009234">
    <property type="term" value="P:menaquinone biosynthetic process"/>
    <property type="evidence" value="ECO:0007669"/>
    <property type="project" value="InterPro"/>
</dbReference>
<organism evidence="7 8">
    <name type="scientific">Lachnospira eligens</name>
    <dbReference type="NCBI Taxonomy" id="39485"/>
    <lineage>
        <taxon>Bacteria</taxon>
        <taxon>Bacillati</taxon>
        <taxon>Bacillota</taxon>
        <taxon>Clostridia</taxon>
        <taxon>Lachnospirales</taxon>
        <taxon>Lachnospiraceae</taxon>
        <taxon>Lachnospira</taxon>
    </lineage>
</organism>
<name>A0A413YQF2_9FIRM</name>
<keyword evidence="2" id="KW-0479">Metal-binding</keyword>
<dbReference type="EMBL" id="QSHM01000025">
    <property type="protein sequence ID" value="RHC11313.1"/>
    <property type="molecule type" value="Genomic_DNA"/>
</dbReference>
<dbReference type="PIRSF" id="PIRSF004983">
    <property type="entry name" value="MenD"/>
    <property type="match status" value="1"/>
</dbReference>
<evidence type="ECO:0000256" key="3">
    <source>
        <dbReference type="ARBA" id="ARBA00022842"/>
    </source>
</evidence>
<dbReference type="SUPFAM" id="SSF52518">
    <property type="entry name" value="Thiamin diphosphate-binding fold (THDP-binding)"/>
    <property type="match status" value="2"/>
</dbReference>